<dbReference type="EMBL" id="LSRX01003336">
    <property type="protein sequence ID" value="OLP74696.1"/>
    <property type="molecule type" value="Genomic_DNA"/>
</dbReference>
<organism evidence="1 2">
    <name type="scientific">Symbiodinium microadriaticum</name>
    <name type="common">Dinoflagellate</name>
    <name type="synonym">Zooxanthella microadriatica</name>
    <dbReference type="NCBI Taxonomy" id="2951"/>
    <lineage>
        <taxon>Eukaryota</taxon>
        <taxon>Sar</taxon>
        <taxon>Alveolata</taxon>
        <taxon>Dinophyceae</taxon>
        <taxon>Suessiales</taxon>
        <taxon>Symbiodiniaceae</taxon>
        <taxon>Symbiodinium</taxon>
    </lineage>
</organism>
<dbReference type="Proteomes" id="UP000186817">
    <property type="component" value="Unassembled WGS sequence"/>
</dbReference>
<keyword evidence="2" id="KW-1185">Reference proteome</keyword>
<dbReference type="AlphaFoldDB" id="A0A1Q9BVL5"/>
<gene>
    <name evidence="1" type="ORF">AK812_SmicGene45696</name>
</gene>
<sequence length="93" mass="10421">MPMRWLISQITAFPNARLLTGDLDQDFRESLAKHWSPSSDGDLAAPGGFRSSPQRRLIPDALALMQLDKRDAILAGQRRGWEVVPGALDRKYC</sequence>
<evidence type="ECO:0000313" key="2">
    <source>
        <dbReference type="Proteomes" id="UP000186817"/>
    </source>
</evidence>
<reference evidence="1 2" key="1">
    <citation type="submission" date="2016-02" db="EMBL/GenBank/DDBJ databases">
        <title>Genome analysis of coral dinoflagellate symbionts highlights evolutionary adaptations to a symbiotic lifestyle.</title>
        <authorList>
            <person name="Aranda M."/>
            <person name="Li Y."/>
            <person name="Liew Y.J."/>
            <person name="Baumgarten S."/>
            <person name="Simakov O."/>
            <person name="Wilson M."/>
            <person name="Piel J."/>
            <person name="Ashoor H."/>
            <person name="Bougouffa S."/>
            <person name="Bajic V.B."/>
            <person name="Ryu T."/>
            <person name="Ravasi T."/>
            <person name="Bayer T."/>
            <person name="Micklem G."/>
            <person name="Kim H."/>
            <person name="Bhak J."/>
            <person name="Lajeunesse T.C."/>
            <person name="Voolstra C.R."/>
        </authorList>
    </citation>
    <scope>NUCLEOTIDE SEQUENCE [LARGE SCALE GENOMIC DNA]</scope>
    <source>
        <strain evidence="1 2">CCMP2467</strain>
    </source>
</reference>
<accession>A0A1Q9BVL5</accession>
<proteinExistence type="predicted"/>
<protein>
    <submittedName>
        <fullName evidence="1">Uncharacterized protein</fullName>
    </submittedName>
</protein>
<evidence type="ECO:0000313" key="1">
    <source>
        <dbReference type="EMBL" id="OLP74696.1"/>
    </source>
</evidence>
<name>A0A1Q9BVL5_SYMMI</name>
<comment type="caution">
    <text evidence="1">The sequence shown here is derived from an EMBL/GenBank/DDBJ whole genome shotgun (WGS) entry which is preliminary data.</text>
</comment>